<keyword evidence="1" id="KW-0732">Signal</keyword>
<name>A0A419SM14_9BACL</name>
<dbReference type="EMBL" id="MCHY01000007">
    <property type="protein sequence ID" value="RKD25055.1"/>
    <property type="molecule type" value="Genomic_DNA"/>
</dbReference>
<dbReference type="PANTHER" id="PTHR35271">
    <property type="entry name" value="ABC TRANSPORTER, SUBSTRATE-BINDING LIPOPROTEIN-RELATED"/>
    <property type="match status" value="1"/>
</dbReference>
<evidence type="ECO:0000256" key="1">
    <source>
        <dbReference type="SAM" id="SignalP"/>
    </source>
</evidence>
<keyword evidence="3" id="KW-1185">Reference proteome</keyword>
<accession>A0A419SM14</accession>
<dbReference type="AlphaFoldDB" id="A0A419SM14"/>
<organism evidence="2 3">
    <name type="scientific">Ammoniphilus oxalaticus</name>
    <dbReference type="NCBI Taxonomy" id="66863"/>
    <lineage>
        <taxon>Bacteria</taxon>
        <taxon>Bacillati</taxon>
        <taxon>Bacillota</taxon>
        <taxon>Bacilli</taxon>
        <taxon>Bacillales</taxon>
        <taxon>Paenibacillaceae</taxon>
        <taxon>Aneurinibacillus group</taxon>
        <taxon>Ammoniphilus</taxon>
    </lineage>
</organism>
<feature type="chain" id="PRO_5019416279" evidence="1">
    <location>
        <begin position="22"/>
        <end position="334"/>
    </location>
</feature>
<proteinExistence type="predicted"/>
<dbReference type="InterPro" id="IPR007487">
    <property type="entry name" value="ABC_transpt-TYRBP-like"/>
</dbReference>
<dbReference type="PROSITE" id="PS51257">
    <property type="entry name" value="PROKAR_LIPOPROTEIN"/>
    <property type="match status" value="1"/>
</dbReference>
<dbReference type="PANTHER" id="PTHR35271:SF1">
    <property type="entry name" value="ABC TRANSPORTER, SUBSTRATE-BINDING LIPOPROTEIN"/>
    <property type="match status" value="1"/>
</dbReference>
<dbReference type="OrthoDB" id="9776955at2"/>
<evidence type="ECO:0000313" key="2">
    <source>
        <dbReference type="EMBL" id="RKD25055.1"/>
    </source>
</evidence>
<dbReference type="CDD" id="cd06325">
    <property type="entry name" value="PBP1_ABC_unchar_transporter"/>
    <property type="match status" value="1"/>
</dbReference>
<dbReference type="Pfam" id="PF04392">
    <property type="entry name" value="ABC_sub_bind"/>
    <property type="match status" value="1"/>
</dbReference>
<dbReference type="Proteomes" id="UP000284219">
    <property type="component" value="Unassembled WGS sequence"/>
</dbReference>
<protein>
    <submittedName>
        <fullName evidence="2">Sugar ABC transporter substrate-binding protein</fullName>
    </submittedName>
</protein>
<dbReference type="InterPro" id="IPR028082">
    <property type="entry name" value="Peripla_BP_I"/>
</dbReference>
<comment type="caution">
    <text evidence="2">The sequence shown here is derived from an EMBL/GenBank/DDBJ whole genome shotgun (WGS) entry which is preliminary data.</text>
</comment>
<evidence type="ECO:0000313" key="3">
    <source>
        <dbReference type="Proteomes" id="UP000284219"/>
    </source>
</evidence>
<feature type="signal peptide" evidence="1">
    <location>
        <begin position="1"/>
        <end position="21"/>
    </location>
</feature>
<dbReference type="Gene3D" id="3.40.50.2300">
    <property type="match status" value="2"/>
</dbReference>
<gene>
    <name evidence="2" type="ORF">BEP19_04325</name>
</gene>
<dbReference type="RefSeq" id="WP_120188874.1">
    <property type="nucleotide sequence ID" value="NZ_MCHY01000007.1"/>
</dbReference>
<dbReference type="SUPFAM" id="SSF53822">
    <property type="entry name" value="Periplasmic binding protein-like I"/>
    <property type="match status" value="1"/>
</dbReference>
<sequence length="334" mass="36029">MRKFFAASCAALLLLTGCSSNETQTEDETGKSEMVKIGITQIVEHPSLDENRRGFIAALKDAGYENKKNLLIDYQNAQDDMNNSISIGQKLVGDKNDLILAISTPSALSAVKAAEGTDIPVVFSAVTDPMDANLVTDYDKPGGNVTGVSDMDPDNFYHAVKAIKDFYPNAKKVGVLYNSGEQNSVQTFAVVEKHMQELGLEAVKASASRSSEVQQAAESLIGQVDAFAYFQDNTVASALESVIKLANEHQIPFFAGDVDSVKRGAFAAYGFEQYDMGYKAGQIAVEILNGKKVGDIPVVFPEGVQLYIHEQTAELLGLELTPEQTQDAVIVGKE</sequence>
<reference evidence="2 3" key="1">
    <citation type="submission" date="2016-08" db="EMBL/GenBank/DDBJ databases">
        <title>Novel Firmicute Genomes.</title>
        <authorList>
            <person name="Poppleton D.I."/>
            <person name="Gribaldo S."/>
        </authorList>
    </citation>
    <scope>NUCLEOTIDE SEQUENCE [LARGE SCALE GENOMIC DNA]</scope>
    <source>
        <strain evidence="2 3">RAOx-1</strain>
    </source>
</reference>